<evidence type="ECO:0000313" key="2">
    <source>
        <dbReference type="EMBL" id="KAL3353995.1"/>
    </source>
</evidence>
<sequence>YRPLIFQLPKTNVLLQFSRKGRRLTLSSPSPGICRLTFPMPLSTSPIKVGHEPPKNNNIRRSLTSSTPSSPHNFSSFPRRFASPFPSLLRPIKERPLTAGKQQFSTVPCFMSPPSSFF</sequence>
<feature type="non-terminal residue" evidence="2">
    <location>
        <position position="1"/>
    </location>
</feature>
<dbReference type="EMBL" id="JBJKTR010000011">
    <property type="protein sequence ID" value="KAL3353995.1"/>
    <property type="molecule type" value="Genomic_DNA"/>
</dbReference>
<dbReference type="AlphaFoldDB" id="A0ABD2TCI2"/>
<evidence type="ECO:0000313" key="3">
    <source>
        <dbReference type="Proteomes" id="UP001627284"/>
    </source>
</evidence>
<dbReference type="Proteomes" id="UP001627284">
    <property type="component" value="Unassembled WGS sequence"/>
</dbReference>
<proteinExistence type="predicted"/>
<gene>
    <name evidence="2" type="ORF">AABB24_018587</name>
</gene>
<reference evidence="2 3" key="1">
    <citation type="submission" date="2024-05" db="EMBL/GenBank/DDBJ databases">
        <title>De novo assembly of an allotetraploid wild potato.</title>
        <authorList>
            <person name="Hosaka A.J."/>
        </authorList>
    </citation>
    <scope>NUCLEOTIDE SEQUENCE [LARGE SCALE GENOMIC DNA]</scope>
    <source>
        <tissue evidence="2">Young leaves</tissue>
    </source>
</reference>
<evidence type="ECO:0000256" key="1">
    <source>
        <dbReference type="SAM" id="MobiDB-lite"/>
    </source>
</evidence>
<comment type="caution">
    <text evidence="2">The sequence shown here is derived from an EMBL/GenBank/DDBJ whole genome shotgun (WGS) entry which is preliminary data.</text>
</comment>
<accession>A0ABD2TCI2</accession>
<feature type="region of interest" description="Disordered" evidence="1">
    <location>
        <begin position="45"/>
        <end position="84"/>
    </location>
</feature>
<keyword evidence="3" id="KW-1185">Reference proteome</keyword>
<organism evidence="2 3">
    <name type="scientific">Solanum stoloniferum</name>
    <dbReference type="NCBI Taxonomy" id="62892"/>
    <lineage>
        <taxon>Eukaryota</taxon>
        <taxon>Viridiplantae</taxon>
        <taxon>Streptophyta</taxon>
        <taxon>Embryophyta</taxon>
        <taxon>Tracheophyta</taxon>
        <taxon>Spermatophyta</taxon>
        <taxon>Magnoliopsida</taxon>
        <taxon>eudicotyledons</taxon>
        <taxon>Gunneridae</taxon>
        <taxon>Pentapetalae</taxon>
        <taxon>asterids</taxon>
        <taxon>lamiids</taxon>
        <taxon>Solanales</taxon>
        <taxon>Solanaceae</taxon>
        <taxon>Solanoideae</taxon>
        <taxon>Solaneae</taxon>
        <taxon>Solanum</taxon>
    </lineage>
</organism>
<protein>
    <submittedName>
        <fullName evidence="2">Uncharacterized protein</fullName>
    </submittedName>
</protein>
<name>A0ABD2TCI2_9SOLN</name>
<feature type="compositionally biased region" description="Low complexity" evidence="1">
    <location>
        <begin position="60"/>
        <end position="84"/>
    </location>
</feature>